<keyword evidence="2" id="KW-1185">Reference proteome</keyword>
<reference evidence="1" key="1">
    <citation type="submission" date="2021-10" db="EMBL/GenBank/DDBJ databases">
        <title>Tropical sea cucumber genome reveals ecological adaptation and Cuvierian tubules defense mechanism.</title>
        <authorList>
            <person name="Chen T."/>
        </authorList>
    </citation>
    <scope>NUCLEOTIDE SEQUENCE</scope>
    <source>
        <strain evidence="1">Nanhai2018</strain>
        <tissue evidence="1">Muscle</tissue>
    </source>
</reference>
<comment type="caution">
    <text evidence="1">The sequence shown here is derived from an EMBL/GenBank/DDBJ whole genome shotgun (WGS) entry which is preliminary data.</text>
</comment>
<dbReference type="EMBL" id="JAIZAY010000004">
    <property type="protein sequence ID" value="KAJ8043411.1"/>
    <property type="molecule type" value="Genomic_DNA"/>
</dbReference>
<sequence length="104" mass="11752">MPRDQGLAKGVLKLHQEEVLDNFVQPQHDIDNFGNDCSDVAADPLQDNIESDVDEELGLPDVNNTTVVEQMKRQAAVFIGSMLSEKKYHPCLYSENSDYRSRLD</sequence>
<accession>A0A9Q1HFR4</accession>
<evidence type="ECO:0000313" key="1">
    <source>
        <dbReference type="EMBL" id="KAJ8043411.1"/>
    </source>
</evidence>
<name>A0A9Q1HFR4_HOLLE</name>
<dbReference type="AlphaFoldDB" id="A0A9Q1HFR4"/>
<organism evidence="1 2">
    <name type="scientific">Holothuria leucospilota</name>
    <name type="common">Black long sea cucumber</name>
    <name type="synonym">Mertensiothuria leucospilota</name>
    <dbReference type="NCBI Taxonomy" id="206669"/>
    <lineage>
        <taxon>Eukaryota</taxon>
        <taxon>Metazoa</taxon>
        <taxon>Echinodermata</taxon>
        <taxon>Eleutherozoa</taxon>
        <taxon>Echinozoa</taxon>
        <taxon>Holothuroidea</taxon>
        <taxon>Aspidochirotacea</taxon>
        <taxon>Aspidochirotida</taxon>
        <taxon>Holothuriidae</taxon>
        <taxon>Holothuria</taxon>
    </lineage>
</organism>
<evidence type="ECO:0000313" key="2">
    <source>
        <dbReference type="Proteomes" id="UP001152320"/>
    </source>
</evidence>
<protein>
    <submittedName>
        <fullName evidence="1">Uncharacterized protein</fullName>
    </submittedName>
</protein>
<gene>
    <name evidence="1" type="ORF">HOLleu_10480</name>
</gene>
<proteinExistence type="predicted"/>
<dbReference type="Proteomes" id="UP001152320">
    <property type="component" value="Chromosome 4"/>
</dbReference>